<keyword evidence="3 13" id="KW-0812">Transmembrane</keyword>
<feature type="domain" description="C-type lectin" evidence="14">
    <location>
        <begin position="819"/>
        <end position="938"/>
    </location>
</feature>
<evidence type="ECO:0000256" key="6">
    <source>
        <dbReference type="ARBA" id="ARBA00022737"/>
    </source>
</evidence>
<dbReference type="InterPro" id="IPR018378">
    <property type="entry name" value="C-type_lectin_CS"/>
</dbReference>
<dbReference type="CDD" id="cd00037">
    <property type="entry name" value="CLECT"/>
    <property type="match status" value="7"/>
</dbReference>
<feature type="transmembrane region" description="Helical" evidence="13">
    <location>
        <begin position="1401"/>
        <end position="1423"/>
    </location>
</feature>
<feature type="domain" description="C-type lectin" evidence="14">
    <location>
        <begin position="237"/>
        <end position="353"/>
    </location>
</feature>
<dbReference type="InterPro" id="IPR035992">
    <property type="entry name" value="Ricin_B-like_lectins"/>
</dbReference>
<evidence type="ECO:0000256" key="4">
    <source>
        <dbReference type="ARBA" id="ARBA00022729"/>
    </source>
</evidence>
<keyword evidence="9 12" id="KW-1015">Disulfide bond</keyword>
<comment type="caution">
    <text evidence="16">The sequence shown here is derived from an EMBL/GenBank/DDBJ whole genome shotgun (WGS) entry which is preliminary data.</text>
</comment>
<name>A0ABR0YD17_HUSHU</name>
<dbReference type="Pfam" id="PF00059">
    <property type="entry name" value="Lectin_C"/>
    <property type="match status" value="8"/>
</dbReference>
<keyword evidence="2" id="KW-0254">Endocytosis</keyword>
<dbReference type="CDD" id="cd00062">
    <property type="entry name" value="FN2"/>
    <property type="match status" value="1"/>
</dbReference>
<accession>A0ABR0YD17</accession>
<dbReference type="Gene3D" id="2.80.10.50">
    <property type="match status" value="1"/>
</dbReference>
<dbReference type="PRINTS" id="PR00013">
    <property type="entry name" value="FNTYPEII"/>
</dbReference>
<dbReference type="PROSITE" id="PS50231">
    <property type="entry name" value="RICIN_B_LECTIN"/>
    <property type="match status" value="1"/>
</dbReference>
<evidence type="ECO:0000259" key="14">
    <source>
        <dbReference type="PROSITE" id="PS50041"/>
    </source>
</evidence>
<dbReference type="Pfam" id="PF24562">
    <property type="entry name" value="CysR_MRC2_N"/>
    <property type="match status" value="1"/>
</dbReference>
<evidence type="ECO:0000256" key="3">
    <source>
        <dbReference type="ARBA" id="ARBA00022692"/>
    </source>
</evidence>
<dbReference type="Gene3D" id="3.10.100.10">
    <property type="entry name" value="Mannose-Binding Protein A, subunit A"/>
    <property type="match status" value="8"/>
</dbReference>
<dbReference type="PROSITE" id="PS51092">
    <property type="entry name" value="FN2_2"/>
    <property type="match status" value="1"/>
</dbReference>
<feature type="domain" description="C-type lectin" evidence="14">
    <location>
        <begin position="967"/>
        <end position="1091"/>
    </location>
</feature>
<dbReference type="InterPro" id="IPR050111">
    <property type="entry name" value="C-type_lectin/snaclec_domain"/>
</dbReference>
<feature type="domain" description="C-type lectin" evidence="14">
    <location>
        <begin position="518"/>
        <end position="634"/>
    </location>
</feature>
<dbReference type="SUPFAM" id="SSF50370">
    <property type="entry name" value="Ricin B-like lectins"/>
    <property type="match status" value="1"/>
</dbReference>
<dbReference type="EMBL" id="JAHFZB010000036">
    <property type="protein sequence ID" value="KAK6470299.1"/>
    <property type="molecule type" value="Genomic_DNA"/>
</dbReference>
<keyword evidence="7 13" id="KW-1133">Transmembrane helix</keyword>
<evidence type="ECO:0000256" key="9">
    <source>
        <dbReference type="ARBA" id="ARBA00023157"/>
    </source>
</evidence>
<keyword evidence="10 16" id="KW-0675">Receptor</keyword>
<keyword evidence="11" id="KW-0325">Glycoprotein</keyword>
<sequence>MKRSDQQNSFLWTRFFIFCKCKLYLCILSLVLGTANADSGVFLIYSDELQGCLEMMDTALRLSRSCNESNPAQQWTWVSRRRLFNLGSTQCLGLSGTNTSSPELGMYNCDREYYMVWNCNSVGEKISQHISPGNTSLSPSDRGDQARDSQWRVYGTNQDLCSKPYHEIYTIQGNSNGKPCTIPFKYDNQWFHECTSTGREDGHLWCATTADYGKDERWGFCPVKSPGCETFWDKDPMTNSCYQFNFQSTLSWSEARVSCQQQGADLLSINEIHEQTYINGLLTGYSSSLWIGLNDLDINGGWQWSDASPLKYLNWEADQPDNSEEESCGVIRTETSGRWQNKNCEMALPYVCKKKPNTAQNTTTAETYQRMACDGAWQQFQSSCYLRNSEKTSWPEARQACHKMEADLVSIHTMLELEFVVKYMKHDVDELWIGLNDGKQQMNFEWSDGTQVLFTYWHPFEPNNFGNNREDCVTIWGPEGRWNDSPCNMTLPSICKKEGRQTDKKEEDHECEKGWKWHSPSCYWLGEELLSFEEARKACSIKESNLVTITNRFEQAFVSSLVYRRTNDLIWTALHDQNGTGSFRWLSGDEVMYTNWNRDQPGYSKGGCVVLATGSSTGLWEVRDCKSRAKYICRQNQDTSVSPELPVPAPTPSLTGTCPRGWSTSSSLHHCYKVFHFPGVQDKLSWLQAHLFCREQGAQLLSIASFEEDQFVSQILHELFGESDDHEQHWFWIGLNRKNPLDNWSWKWSDGLGYSYHNFGRYHHEDDFRQCAVADLGTMQWLAMQCESELDWICKIPKGTDVKEPEMNEENGSKEWVRFQDVEYKFFDHHSTWMQAQRICTWFGGHLASIHSQEELDFLGKALLKRPKAQNQHWWIGMHTYENDGRFRWSDRSILNFVSWAQEKPRPVSREKKCVYMMPKSEEWGDQKCFTDLPYICKRTNTSSQITPLPPAPTPGPGGCPKGWIPFINKCFKIYGWNRNDRATWLAAKGACERQESALATISNHLEQAFVTTLLPNVTFDLWIGLQDSKNEFQWTEKEPLKYVNWAPGKPSGRRDNMSTKTTAMNCAVIWLGAPPHYTGHWDDRNCAQERNGFICQKYKNQYIIPASVDAFPPPPSSPLQYRNHTYRIVKKPLSWEEAVLLCESRNASLASIHDPYQQAYLTQLINGLDKPLWIGLYKDRGWSFSWLGENQVTYSSWQDSEPARTSGGCHMGVDGLWNTISCETKLQGAICLINTEPVKSHKWSSSGECPHSLKDSNWVPFRDSCYSFHLESRTTPTEAAKKCRGVGATVLSIMDETENVFVWEHIQDYEWQSSGAWLGMTFNPKEGSLVWPDSSVVEYSNWGQQDSHHSMLSPNTCFWVQSNNGVWGLGSCTNVTRGIICKMPRGSHPAQLSVSDNSTVIAVVVVATVALCLFMAAIIYLYRKRAGGGRGAFESARYSRTTSTPTEAAEKNILVSDMEMNEQPE</sequence>
<dbReference type="PANTHER" id="PTHR22803">
    <property type="entry name" value="MANNOSE, PHOSPHOLIPASE, LECTIN RECEPTOR RELATED"/>
    <property type="match status" value="1"/>
</dbReference>
<evidence type="ECO:0000256" key="10">
    <source>
        <dbReference type="ARBA" id="ARBA00023170"/>
    </source>
</evidence>
<keyword evidence="8 13" id="KW-0472">Membrane</keyword>
<dbReference type="SMART" id="SM00034">
    <property type="entry name" value="CLECT"/>
    <property type="match status" value="8"/>
</dbReference>
<keyword evidence="4" id="KW-0732">Signal</keyword>
<dbReference type="SMART" id="SM00059">
    <property type="entry name" value="FN2"/>
    <property type="match status" value="1"/>
</dbReference>
<keyword evidence="5" id="KW-0430">Lectin</keyword>
<proteinExistence type="predicted"/>
<protein>
    <submittedName>
        <fullName evidence="16">C-type mannose receptor 2</fullName>
    </submittedName>
</protein>
<feature type="disulfide bond" evidence="12">
    <location>
        <begin position="180"/>
        <end position="206"/>
    </location>
</feature>
<comment type="subcellular location">
    <subcellularLocation>
        <location evidence="1">Membrane</location>
        <topology evidence="1">Single-pass membrane protein</topology>
    </subcellularLocation>
</comment>
<dbReference type="SUPFAM" id="SSF56436">
    <property type="entry name" value="C-type lectin-like"/>
    <property type="match status" value="8"/>
</dbReference>
<feature type="disulfide bond" evidence="12">
    <location>
        <begin position="194"/>
        <end position="221"/>
    </location>
</feature>
<dbReference type="PROSITE" id="PS50041">
    <property type="entry name" value="C_TYPE_LECTIN_2"/>
    <property type="match status" value="8"/>
</dbReference>
<evidence type="ECO:0000256" key="5">
    <source>
        <dbReference type="ARBA" id="ARBA00022734"/>
    </source>
</evidence>
<evidence type="ECO:0000256" key="12">
    <source>
        <dbReference type="PROSITE-ProRule" id="PRU00479"/>
    </source>
</evidence>
<dbReference type="PROSITE" id="PS00023">
    <property type="entry name" value="FN2_1"/>
    <property type="match status" value="1"/>
</dbReference>
<organism evidence="16 17">
    <name type="scientific">Huso huso</name>
    <name type="common">Beluga</name>
    <name type="synonym">Acipenser huso</name>
    <dbReference type="NCBI Taxonomy" id="61971"/>
    <lineage>
        <taxon>Eukaryota</taxon>
        <taxon>Metazoa</taxon>
        <taxon>Chordata</taxon>
        <taxon>Craniata</taxon>
        <taxon>Vertebrata</taxon>
        <taxon>Euteleostomi</taxon>
        <taxon>Actinopterygii</taxon>
        <taxon>Chondrostei</taxon>
        <taxon>Acipenseriformes</taxon>
        <taxon>Acipenseridae</taxon>
        <taxon>Huso</taxon>
    </lineage>
</organism>
<evidence type="ECO:0000256" key="2">
    <source>
        <dbReference type="ARBA" id="ARBA00022583"/>
    </source>
</evidence>
<evidence type="ECO:0000256" key="11">
    <source>
        <dbReference type="ARBA" id="ARBA00023180"/>
    </source>
</evidence>
<dbReference type="InterPro" id="IPR016187">
    <property type="entry name" value="CTDL_fold"/>
</dbReference>
<dbReference type="InterPro" id="IPR033989">
    <property type="entry name" value="CD209-like_CTLD"/>
</dbReference>
<evidence type="ECO:0000256" key="1">
    <source>
        <dbReference type="ARBA" id="ARBA00004167"/>
    </source>
</evidence>
<dbReference type="SUPFAM" id="SSF57440">
    <property type="entry name" value="Kringle-like"/>
    <property type="match status" value="1"/>
</dbReference>
<dbReference type="CDD" id="cd03590">
    <property type="entry name" value="CLECT_DC-SIGN_like"/>
    <property type="match status" value="1"/>
</dbReference>
<evidence type="ECO:0000256" key="8">
    <source>
        <dbReference type="ARBA" id="ARBA00023136"/>
    </source>
</evidence>
<dbReference type="InterPro" id="IPR016186">
    <property type="entry name" value="C-type_lectin-like/link_sf"/>
</dbReference>
<evidence type="ECO:0000313" key="16">
    <source>
        <dbReference type="EMBL" id="KAK6470299.1"/>
    </source>
</evidence>
<keyword evidence="6" id="KW-0677">Repeat</keyword>
<reference evidence="16 17" key="1">
    <citation type="submission" date="2021-05" db="EMBL/GenBank/DDBJ databases">
        <authorList>
            <person name="Zahm M."/>
            <person name="Klopp C."/>
            <person name="Cabau C."/>
            <person name="Kuhl H."/>
            <person name="Suciu R."/>
            <person name="Ciorpac M."/>
            <person name="Holostenco D."/>
            <person name="Gessner J."/>
            <person name="Wuertz S."/>
            <person name="Hohne C."/>
            <person name="Stock M."/>
            <person name="Gislard M."/>
            <person name="Lluch J."/>
            <person name="Milhes M."/>
            <person name="Lampietro C."/>
            <person name="Lopez Roques C."/>
            <person name="Donnadieu C."/>
            <person name="Du K."/>
            <person name="Schartl M."/>
            <person name="Guiguen Y."/>
        </authorList>
    </citation>
    <scope>NUCLEOTIDE SEQUENCE [LARGE SCALE GENOMIC DNA]</scope>
    <source>
        <strain evidence="16">Hh-F2</strain>
        <tissue evidence="16">Blood</tissue>
    </source>
</reference>
<dbReference type="InterPro" id="IPR036943">
    <property type="entry name" value="FN_type2_sf"/>
</dbReference>
<evidence type="ECO:0000256" key="7">
    <source>
        <dbReference type="ARBA" id="ARBA00022989"/>
    </source>
</evidence>
<keyword evidence="17" id="KW-1185">Reference proteome</keyword>
<gene>
    <name evidence="16" type="ORF">HHUSO_G31273</name>
</gene>
<dbReference type="InterPro" id="IPR000562">
    <property type="entry name" value="FN_type2_dom"/>
</dbReference>
<dbReference type="Proteomes" id="UP001369086">
    <property type="component" value="Unassembled WGS sequence"/>
</dbReference>
<dbReference type="InterPro" id="IPR000772">
    <property type="entry name" value="Ricin_B_lectin"/>
</dbReference>
<dbReference type="Pfam" id="PF00040">
    <property type="entry name" value="fn2"/>
    <property type="match status" value="1"/>
</dbReference>
<dbReference type="InterPro" id="IPR013806">
    <property type="entry name" value="Kringle-like"/>
</dbReference>
<feature type="domain" description="C-type lectin" evidence="14">
    <location>
        <begin position="1122"/>
        <end position="1227"/>
    </location>
</feature>
<feature type="domain" description="Fibronectin type-II" evidence="15">
    <location>
        <begin position="175"/>
        <end position="223"/>
    </location>
</feature>
<evidence type="ECO:0000313" key="17">
    <source>
        <dbReference type="Proteomes" id="UP001369086"/>
    </source>
</evidence>
<feature type="domain" description="C-type lectin" evidence="14">
    <location>
        <begin position="670"/>
        <end position="795"/>
    </location>
</feature>
<dbReference type="InterPro" id="IPR001304">
    <property type="entry name" value="C-type_lectin-like"/>
</dbReference>
<feature type="domain" description="C-type lectin" evidence="14">
    <location>
        <begin position="1262"/>
        <end position="1373"/>
    </location>
</feature>
<dbReference type="PROSITE" id="PS00615">
    <property type="entry name" value="C_TYPE_LECTIN_1"/>
    <property type="match status" value="3"/>
</dbReference>
<evidence type="ECO:0000256" key="13">
    <source>
        <dbReference type="SAM" id="Phobius"/>
    </source>
</evidence>
<dbReference type="Gene3D" id="2.10.10.10">
    <property type="entry name" value="Fibronectin, type II, collagen-binding"/>
    <property type="match status" value="1"/>
</dbReference>
<feature type="domain" description="C-type lectin" evidence="14">
    <location>
        <begin position="380"/>
        <end position="496"/>
    </location>
</feature>
<evidence type="ECO:0000259" key="15">
    <source>
        <dbReference type="PROSITE" id="PS51092"/>
    </source>
</evidence>